<keyword evidence="1" id="KW-0597">Phosphoprotein</keyword>
<gene>
    <name evidence="3" type="ORF">FHG64_03870</name>
</gene>
<protein>
    <submittedName>
        <fullName evidence="3">Response regulator</fullName>
    </submittedName>
</protein>
<keyword evidence="4" id="KW-1185">Reference proteome</keyword>
<dbReference type="Gene3D" id="3.40.50.2300">
    <property type="match status" value="1"/>
</dbReference>
<dbReference type="Pfam" id="PF00072">
    <property type="entry name" value="Response_reg"/>
    <property type="match status" value="1"/>
</dbReference>
<evidence type="ECO:0000313" key="4">
    <source>
        <dbReference type="Proteomes" id="UP000309016"/>
    </source>
</evidence>
<dbReference type="KEGG" id="afla:FHG64_03870"/>
<dbReference type="PROSITE" id="PS50110">
    <property type="entry name" value="RESPONSE_REGULATORY"/>
    <property type="match status" value="1"/>
</dbReference>
<dbReference type="Proteomes" id="UP000309016">
    <property type="component" value="Chromosome"/>
</dbReference>
<evidence type="ECO:0000256" key="1">
    <source>
        <dbReference type="PROSITE-ProRule" id="PRU00169"/>
    </source>
</evidence>
<dbReference type="InterPro" id="IPR001789">
    <property type="entry name" value="Sig_transdc_resp-reg_receiver"/>
</dbReference>
<dbReference type="AlphaFoldDB" id="A0A5B7X7G2"/>
<dbReference type="SMART" id="SM00448">
    <property type="entry name" value="REC"/>
    <property type="match status" value="1"/>
</dbReference>
<dbReference type="PANTHER" id="PTHR44520">
    <property type="entry name" value="RESPONSE REGULATOR RCP1-RELATED"/>
    <property type="match status" value="1"/>
</dbReference>
<organism evidence="3 4">
    <name type="scientific">Antarcticibacterium flavum</name>
    <dbReference type="NCBI Taxonomy" id="2058175"/>
    <lineage>
        <taxon>Bacteria</taxon>
        <taxon>Pseudomonadati</taxon>
        <taxon>Bacteroidota</taxon>
        <taxon>Flavobacteriia</taxon>
        <taxon>Flavobacteriales</taxon>
        <taxon>Flavobacteriaceae</taxon>
        <taxon>Antarcticibacterium</taxon>
    </lineage>
</organism>
<feature type="modified residue" description="4-aspartylphosphate" evidence="1">
    <location>
        <position position="63"/>
    </location>
</feature>
<feature type="domain" description="Response regulatory" evidence="2">
    <location>
        <begin position="5"/>
        <end position="130"/>
    </location>
</feature>
<dbReference type="OrthoDB" id="7631574at2"/>
<name>A0A5B7X7G2_9FLAO</name>
<dbReference type="InterPro" id="IPR011006">
    <property type="entry name" value="CheY-like_superfamily"/>
</dbReference>
<dbReference type="GO" id="GO:0000160">
    <property type="term" value="P:phosphorelay signal transduction system"/>
    <property type="evidence" value="ECO:0007669"/>
    <property type="project" value="InterPro"/>
</dbReference>
<evidence type="ECO:0000259" key="2">
    <source>
        <dbReference type="PROSITE" id="PS50110"/>
    </source>
</evidence>
<dbReference type="PANTHER" id="PTHR44520:SF2">
    <property type="entry name" value="RESPONSE REGULATOR RCP1"/>
    <property type="match status" value="1"/>
</dbReference>
<dbReference type="CDD" id="cd17557">
    <property type="entry name" value="REC_Rcp-like"/>
    <property type="match status" value="1"/>
</dbReference>
<reference evidence="3 4" key="1">
    <citation type="submission" date="2019-06" db="EMBL/GenBank/DDBJ databases">
        <title>Complete genome sequence of Antarcticibacterium flavum KCTC 52984T from an Antarctic marine sediment.</title>
        <authorList>
            <person name="Lee Y.M."/>
            <person name="Shin S.C."/>
        </authorList>
    </citation>
    <scope>NUCLEOTIDE SEQUENCE [LARGE SCALE GENOMIC DNA]</scope>
    <source>
        <strain evidence="3 4">KCTC 52984</strain>
    </source>
</reference>
<proteinExistence type="predicted"/>
<evidence type="ECO:0000313" key="3">
    <source>
        <dbReference type="EMBL" id="QCY71349.1"/>
    </source>
</evidence>
<dbReference type="EMBL" id="CP040812">
    <property type="protein sequence ID" value="QCY71349.1"/>
    <property type="molecule type" value="Genomic_DNA"/>
</dbReference>
<dbReference type="InterPro" id="IPR052893">
    <property type="entry name" value="TCS_response_regulator"/>
</dbReference>
<dbReference type="SUPFAM" id="SSF52172">
    <property type="entry name" value="CheY-like"/>
    <property type="match status" value="1"/>
</dbReference>
<accession>A0A5B7X7G2</accession>
<sequence>MNFIEILLVEDNEGDILLTTEALNDSEIATNISVVKDGLEALNYLQKKDKYSNARSPQLVLLDINLPKVNGFEVLREIKSSEDLKHIPVVILSTSSSEEDIHKCYSNYATCFITKPLSADSFSEVISSVQNFFNSVVQLPKTV</sequence>